<dbReference type="Proteomes" id="UP001501771">
    <property type="component" value="Unassembled WGS sequence"/>
</dbReference>
<feature type="region of interest" description="Disordered" evidence="1">
    <location>
        <begin position="1"/>
        <end position="28"/>
    </location>
</feature>
<proteinExistence type="predicted"/>
<dbReference type="EMBL" id="BAAAQR010000009">
    <property type="protein sequence ID" value="GAA2150077.1"/>
    <property type="molecule type" value="Genomic_DNA"/>
</dbReference>
<protein>
    <submittedName>
        <fullName evidence="2">Uncharacterized protein</fullName>
    </submittedName>
</protein>
<evidence type="ECO:0000313" key="3">
    <source>
        <dbReference type="Proteomes" id="UP001501771"/>
    </source>
</evidence>
<comment type="caution">
    <text evidence="2">The sequence shown here is derived from an EMBL/GenBank/DDBJ whole genome shotgun (WGS) entry which is preliminary data.</text>
</comment>
<name>A0ABP5LMC6_9ACTN</name>
<accession>A0ABP5LMC6</accession>
<organism evidence="2 3">
    <name type="scientific">Nocardioides koreensis</name>
    <dbReference type="NCBI Taxonomy" id="433651"/>
    <lineage>
        <taxon>Bacteria</taxon>
        <taxon>Bacillati</taxon>
        <taxon>Actinomycetota</taxon>
        <taxon>Actinomycetes</taxon>
        <taxon>Propionibacteriales</taxon>
        <taxon>Nocardioidaceae</taxon>
        <taxon>Nocardioides</taxon>
    </lineage>
</organism>
<keyword evidence="3" id="KW-1185">Reference proteome</keyword>
<evidence type="ECO:0000256" key="1">
    <source>
        <dbReference type="SAM" id="MobiDB-lite"/>
    </source>
</evidence>
<reference evidence="3" key="1">
    <citation type="journal article" date="2019" name="Int. J. Syst. Evol. Microbiol.">
        <title>The Global Catalogue of Microorganisms (GCM) 10K type strain sequencing project: providing services to taxonomists for standard genome sequencing and annotation.</title>
        <authorList>
            <consortium name="The Broad Institute Genomics Platform"/>
            <consortium name="The Broad Institute Genome Sequencing Center for Infectious Disease"/>
            <person name="Wu L."/>
            <person name="Ma J."/>
        </authorList>
    </citation>
    <scope>NUCLEOTIDE SEQUENCE [LARGE SCALE GENOMIC DNA]</scope>
    <source>
        <strain evidence="3">JCM 16022</strain>
    </source>
</reference>
<gene>
    <name evidence="2" type="ORF">GCM10009844_30580</name>
</gene>
<sequence length="217" mass="23515">MVTRRTTGGAARGERHRFRGSIAGAGSTSGTRVVVGQWRESPLGSFSDAMVETASGHRVLLAPRPEVAEFIEATYRFDETRIEPVEMVVAGRTWSFRSPSLSLDLTVGGRTPVGRLLRWVPARVAESPAWCALTDPVARVVLRGVRTRGTAGNGRREWYGATDTRAVTAAGGRFDGLELGDLAPVDPPCRFGFSSTPRRPSVTEVVTTVESAQLYRQ</sequence>
<evidence type="ECO:0000313" key="2">
    <source>
        <dbReference type="EMBL" id="GAA2150077.1"/>
    </source>
</evidence>